<feature type="region of interest" description="Disordered" evidence="3">
    <location>
        <begin position="1931"/>
        <end position="2139"/>
    </location>
</feature>
<feature type="compositionally biased region" description="Basic and acidic residues" evidence="3">
    <location>
        <begin position="2077"/>
        <end position="2113"/>
    </location>
</feature>
<dbReference type="SUPFAM" id="SSF48371">
    <property type="entry name" value="ARM repeat"/>
    <property type="match status" value="1"/>
</dbReference>
<evidence type="ECO:0000256" key="3">
    <source>
        <dbReference type="SAM" id="MobiDB-lite"/>
    </source>
</evidence>
<dbReference type="GO" id="GO:0016020">
    <property type="term" value="C:membrane"/>
    <property type="evidence" value="ECO:0007669"/>
    <property type="project" value="UniProtKB-SubCell"/>
</dbReference>
<feature type="compositionally biased region" description="Low complexity" evidence="3">
    <location>
        <begin position="2261"/>
        <end position="2277"/>
    </location>
</feature>
<feature type="compositionally biased region" description="Basic and acidic residues" evidence="3">
    <location>
        <begin position="2004"/>
        <end position="2052"/>
    </location>
</feature>
<evidence type="ECO:0000259" key="4">
    <source>
        <dbReference type="SMART" id="SM00222"/>
    </source>
</evidence>
<dbReference type="PANTHER" id="PTHR10663">
    <property type="entry name" value="GUANYL-NUCLEOTIDE EXCHANGE FACTOR"/>
    <property type="match status" value="1"/>
</dbReference>
<feature type="compositionally biased region" description="Basic and acidic residues" evidence="3">
    <location>
        <begin position="1959"/>
        <end position="1996"/>
    </location>
</feature>
<dbReference type="EMBL" id="GACK01002662">
    <property type="protein sequence ID" value="JAA62372.1"/>
    <property type="molecule type" value="mRNA"/>
</dbReference>
<comment type="subcellular location">
    <subcellularLocation>
        <location evidence="1">Membrane</location>
    </subcellularLocation>
</comment>
<feature type="region of interest" description="Disordered" evidence="3">
    <location>
        <begin position="2236"/>
        <end position="2277"/>
    </location>
</feature>
<organism evidence="5">
    <name type="scientific">Rhipicephalus pulchellus</name>
    <name type="common">Yellow backed tick</name>
    <name type="synonym">Dermacentor pulchellus</name>
    <dbReference type="NCBI Taxonomy" id="72859"/>
    <lineage>
        <taxon>Eukaryota</taxon>
        <taxon>Metazoa</taxon>
        <taxon>Ecdysozoa</taxon>
        <taxon>Arthropoda</taxon>
        <taxon>Chelicerata</taxon>
        <taxon>Arachnida</taxon>
        <taxon>Acari</taxon>
        <taxon>Parasitiformes</taxon>
        <taxon>Ixodida</taxon>
        <taxon>Ixodoidea</taxon>
        <taxon>Ixodidae</taxon>
        <taxon>Rhipicephalinae</taxon>
        <taxon>Rhipicephalus</taxon>
        <taxon>Rhipicephalus</taxon>
    </lineage>
</organism>
<evidence type="ECO:0000313" key="5">
    <source>
        <dbReference type="EMBL" id="JAA62372.1"/>
    </source>
</evidence>
<evidence type="ECO:0000256" key="1">
    <source>
        <dbReference type="ARBA" id="ARBA00004370"/>
    </source>
</evidence>
<protein>
    <recommendedName>
        <fullName evidence="4">SEC7 domain-containing protein</fullName>
    </recommendedName>
</protein>
<reference evidence="5" key="1">
    <citation type="submission" date="2012-11" db="EMBL/GenBank/DDBJ databases">
        <authorList>
            <person name="Lucero-Rivera Y.E."/>
            <person name="Tovar-Ramirez D."/>
        </authorList>
    </citation>
    <scope>NUCLEOTIDE SEQUENCE</scope>
    <source>
        <tissue evidence="5">Salivary gland</tissue>
    </source>
</reference>
<dbReference type="Pfam" id="PF09324">
    <property type="entry name" value="Sec7-like_HDS"/>
    <property type="match status" value="1"/>
</dbReference>
<evidence type="ECO:0000256" key="2">
    <source>
        <dbReference type="ARBA" id="ARBA00023136"/>
    </source>
</evidence>
<keyword evidence="2" id="KW-0472">Membrane</keyword>
<accession>L7MEW8</accession>
<dbReference type="InterPro" id="IPR032629">
    <property type="entry name" value="DCB_dom"/>
</dbReference>
<feature type="region of interest" description="Disordered" evidence="3">
    <location>
        <begin position="2299"/>
        <end position="2371"/>
    </location>
</feature>
<dbReference type="Pfam" id="PF16213">
    <property type="entry name" value="DCB"/>
    <property type="match status" value="1"/>
</dbReference>
<sequence>HSRASAISMEDIFYKLVKEASHQKHPALRQACQEAQEALANKHALLRNPPYEVRQKCFDALQLALESKEKKLVSLSFSGLQQLLREQLFNPNLECDDEQLWLPSQLMRAISSLASHPEEAQVEGLKVILQCCCLQNWCLSQNAVFSIVTLCLNIYSHSSAGTKSAAVASASQSVQGYVSFLFESAAEDAADEEERKSVDEGCDPYNEGHISPFDEVVPLFLFLCEKLKEDKRNGSSSTAPLLLHCIQTGLSSLRGQARKSQPFLDFVWQQLCPRLVGCLGSPLKDKNIVSAQRFEKGEMGRGSGCLTTAPSYHAEEARLVYGIALELVSIVGEVGALRPVLGSLFHRMLLYPLPQHCLEPLKFVKQMLKNPEQLLQFAGPPLWEDTKNPRLSSLDLLKIVVDGLGECCHSNEPSVCYISVECVVALLSSLETLVSGSRISDQMAERLNATFPTLQSADYIGASFLYEKSARGAFRNGWQSTDIKSGENETPPVVEGAQVVHQTSISQCSDVHLEDVHDSPKHSLVEEALEASEAHYDADPPEQAPIVSESVDEPKAGHLDPDSCIPELEAREAREHAGISLEEGSLADEELQSGSYMEYSLGDEVSEFADESLYDTDLAEKPLEEETDISAEARTSAMERAAKTLMKDANESERNRLEKFFESNNEFAERERKTARDFVDHLASFLPRLLHIRSSIEADQELQQFASDYAETLWQQQQQQHSGTELEGTPQHITIVNADGIYLATYSALLLDLKLIHSGYRKKLTGDVPLTEEKFVDEVHGSGVLVYLSATWLSELYQQVLARSLLREAGYDPESKMNLALINLLTDVDGLGSDQLGSRQLSDYRRLERAATNVVFTPHMLAGMKFARHVLTACWDTMLEVLSVLLNGTNSCGIASSLGLLLGTDGAKEDHRKAREAVANCLDGLQCAAKLCNVLGLQTKCGAIFAQLAAASCPVLDSNGAVAGQARRKTSKRDRLRKTMLSGRSKSVRLHASHVLSMDVLLSRGLELGSHSAVCWKHVFRCCSYILELEQSCFQVKPTSSSPSGSSHLKLQLSSFSWGEKVQQALSPKAQPSSDCLLLQPPSEQFEEEMAVEALSMPGVGHAGSANVVDLVKNATQASGSSVLMGKQLQPIIEALSQLVDRLFDEAAGKLNLCALVDFLSELCAASRNQLFNRGTPLTARHSVLLLNRLSEVMLRCSRGGRPLVHIMKAWSVVAPHFVEVACHKDNVIAKRAVTSIHDIVGALLSTHIDLPHFHFNEALFKPFENILCLELCDVDIQEQIVSCICEFVEGSTAEIRSGWRPLFGALRAVRMPCAVAGPHTQHGSSTSSAISEREQLERTHHLRVVLDVFDAFLGTDNPSVFANAAVDCLLCLLKHVRGPAELQDQAEPEACLAQDVEVIPLNLCQAALRYLERCAQMLSSMYLMPACPVFHSARRIKFNSEPNCVDPVLPNMELILFKEPDSVSQHSDNENANDEGASKAWYVQSEIAEEPVPASVDQTVSLEELDRPTGVLHVWFLLLEGLAGAVATCPRRYQPHTIDTLFQMLRGLREVPGPEFGVYAVNHLLLPMLQGWLRRASKTYRGWDGFANNFKQCCGLATELVVEYLGELSASGALTQVRGLMLMVHQLFLVLAECIAQPVEVVSRLGCACIRHLLVSGGPSLSPELWRVAASSVWRATRATLLAAQQLMVCFHAGSENFYGDVGQAKVAVRRDCTRQEADRLRQLCRQVFLLDAQRATLNVGSCRVETAPTAVDQECSFIFLLHPPDKDSVPATSPHPSSYVVRVPFQQLVVGLLSHQILLQTLATLLLESTRFRLPALASVLACPASPARSKEKPGQYRLAGQLEVIPLEQLRSLLSVLEESYSTATDFDERPGLKFLVQKVARCEVAANLFKQAAISWAIQAVVLLELCLGRPAAQPLTMDAVNRLVASSGSPRATRDEGGGSDEGSEDEDDEGDEERERRVDAEGLRQAKEKAEDKVEDSKGEDGKGEGKIDVVENEDQKEESKREEATKDGADDGSVREEVDVSEKVVVEDESEKKSTQDESARKEPVLDTSAGDSLTRGEKRGDDDGTQMVDSHDERGEIVERGKKEERVETSEKRGERSRPAGKDGDVSTSSSSEDGDDEAKAPMDSFEEDKCQWRKRRRRRLRREQRISESLSIRRTKSSLNEASGEDWNPYRRLRSLFADLCAHYARVASPEAKEGAILDRVCDQPIFFLMAQPDTLPEILPDRRISRADSAGSAAGSEPAPRHPVPLLATDSSSDSSEPEMAAASESALQPDRVYSIVTERAIQSMVSEYKRRKTRHSMPAPVPVAPPSTAALRHQRSSVSSVASKKSSLSKGASIGSDEGAAAADNAGTSPPPLPTEVENQRRSSILKDAEAHVQVWSQLAQSVLELHLSLCEPEFLALVPVFYAGVEVLINCGPAEPELRALAADWLHRVALGLGFSGSLVSSSTLQRRL</sequence>
<feature type="compositionally biased region" description="Acidic residues" evidence="3">
    <location>
        <begin position="1943"/>
        <end position="1958"/>
    </location>
</feature>
<feature type="compositionally biased region" description="Low complexity" evidence="3">
    <location>
        <begin position="2327"/>
        <end position="2347"/>
    </location>
</feature>
<reference evidence="5" key="2">
    <citation type="journal article" date="2015" name="J. Proteomics">
        <title>Sexual differences in the sialomes of the zebra tick, Rhipicephalus pulchellus.</title>
        <authorList>
            <person name="Tan A.W."/>
            <person name="Francischetti I.M."/>
            <person name="Slovak M."/>
            <person name="Kini R.M."/>
            <person name="Ribeiro J.M."/>
        </authorList>
    </citation>
    <scope>NUCLEOTIDE SEQUENCE</scope>
    <source>
        <tissue evidence="5">Salivary gland</tissue>
    </source>
</reference>
<dbReference type="PANTHER" id="PTHR10663:SF344">
    <property type="entry name" value="BREFELDIN A-INHIBITED GUANINE NUCLEOTIDE-EXCHANGE PROTEIN 3"/>
    <property type="match status" value="1"/>
</dbReference>
<dbReference type="GO" id="GO:0032012">
    <property type="term" value="P:regulation of ARF protein signal transduction"/>
    <property type="evidence" value="ECO:0007669"/>
    <property type="project" value="InterPro"/>
</dbReference>
<dbReference type="SMART" id="SM00222">
    <property type="entry name" value="Sec7"/>
    <property type="match status" value="1"/>
</dbReference>
<dbReference type="SUPFAM" id="SSF48425">
    <property type="entry name" value="Sec7 domain"/>
    <property type="match status" value="1"/>
</dbReference>
<dbReference type="InterPro" id="IPR035999">
    <property type="entry name" value="Sec7_dom_sf"/>
</dbReference>
<name>L7MEW8_RHIPC</name>
<proteinExistence type="evidence at transcript level"/>
<dbReference type="InterPro" id="IPR015403">
    <property type="entry name" value="Mon2/Sec7/BIG1-like_HDS"/>
</dbReference>
<feature type="non-terminal residue" evidence="5">
    <location>
        <position position="1"/>
    </location>
</feature>
<dbReference type="InterPro" id="IPR016024">
    <property type="entry name" value="ARM-type_fold"/>
</dbReference>
<dbReference type="GO" id="GO:0005085">
    <property type="term" value="F:guanyl-nucleotide exchange factor activity"/>
    <property type="evidence" value="ECO:0007669"/>
    <property type="project" value="InterPro"/>
</dbReference>
<feature type="domain" description="SEC7" evidence="4">
    <location>
        <begin position="598"/>
        <end position="805"/>
    </location>
</feature>
<feature type="compositionally biased region" description="Low complexity" evidence="3">
    <location>
        <begin position="2237"/>
        <end position="2248"/>
    </location>
</feature>
<dbReference type="InterPro" id="IPR000904">
    <property type="entry name" value="Sec7_dom"/>
</dbReference>